<dbReference type="AlphaFoldDB" id="A0A165MMN7"/>
<dbReference type="EMBL" id="KV425909">
    <property type="protein sequence ID" value="KZV99492.1"/>
    <property type="molecule type" value="Genomic_DNA"/>
</dbReference>
<name>A0A165MMN7_EXIGL</name>
<gene>
    <name evidence="1" type="ORF">EXIGLDRAFT_762579</name>
</gene>
<sequence>MPILRRLLEHCDLQDRIAVAQTCVALRLASRALPQLYSTIKLLDSCALSKASDLFQWSYPRLVDVALTLDKDDPLDSFDAFTVSMFPRLASFSLTVSANRGAGIHAKHLVHEAWARISRALSSPAPHLHSLCLTFDASAYGVDKFYLRSDLLDGEPGALRTCMLWGIHPPPIPESCIALSMLETFDFIDISRTLTFHDAAAAFAHSPAIVTLGLKARELVGDVDANVVSIARLSQLKRVAILSRARPLEDISRNVVRWFPHLEELVVHILSGAPIHDQPEWPGPLRVYAPGYRSVTIDFGTAKVDHFTAKVRTRLDSRCDPILSSERLTSLVVHEHEVSRCGPLPSAPNLTDLCIVLASCADVRLHMRLAGVFEDTELVFDYPTLRTLRFAYLDIPPARACDFLSENRSRLGWHCTCKSGRTVALSDITDLIRSRLRLQPPERRLDTLILSAIRDIVDVDLGQALRTLDTVVERVVFETSLPRHLLRQTSPFRSWSGGVRLTDAFSPDSEPPSAWEYEGWDIYSRPWR</sequence>
<evidence type="ECO:0008006" key="3">
    <source>
        <dbReference type="Google" id="ProtNLM"/>
    </source>
</evidence>
<reference evidence="1 2" key="1">
    <citation type="journal article" date="2016" name="Mol. Biol. Evol.">
        <title>Comparative Genomics of Early-Diverging Mushroom-Forming Fungi Provides Insights into the Origins of Lignocellulose Decay Capabilities.</title>
        <authorList>
            <person name="Nagy L.G."/>
            <person name="Riley R."/>
            <person name="Tritt A."/>
            <person name="Adam C."/>
            <person name="Daum C."/>
            <person name="Floudas D."/>
            <person name="Sun H."/>
            <person name="Yadav J.S."/>
            <person name="Pangilinan J."/>
            <person name="Larsson K.H."/>
            <person name="Matsuura K."/>
            <person name="Barry K."/>
            <person name="Labutti K."/>
            <person name="Kuo R."/>
            <person name="Ohm R.A."/>
            <person name="Bhattacharya S.S."/>
            <person name="Shirouzu T."/>
            <person name="Yoshinaga Y."/>
            <person name="Martin F.M."/>
            <person name="Grigoriev I.V."/>
            <person name="Hibbett D.S."/>
        </authorList>
    </citation>
    <scope>NUCLEOTIDE SEQUENCE [LARGE SCALE GENOMIC DNA]</scope>
    <source>
        <strain evidence="1 2">HHB12029</strain>
    </source>
</reference>
<accession>A0A165MMN7</accession>
<dbReference type="InParanoid" id="A0A165MMN7"/>
<organism evidence="1 2">
    <name type="scientific">Exidia glandulosa HHB12029</name>
    <dbReference type="NCBI Taxonomy" id="1314781"/>
    <lineage>
        <taxon>Eukaryota</taxon>
        <taxon>Fungi</taxon>
        <taxon>Dikarya</taxon>
        <taxon>Basidiomycota</taxon>
        <taxon>Agaricomycotina</taxon>
        <taxon>Agaricomycetes</taxon>
        <taxon>Auriculariales</taxon>
        <taxon>Exidiaceae</taxon>
        <taxon>Exidia</taxon>
    </lineage>
</organism>
<keyword evidence="2" id="KW-1185">Reference proteome</keyword>
<dbReference type="Proteomes" id="UP000077266">
    <property type="component" value="Unassembled WGS sequence"/>
</dbReference>
<dbReference type="OrthoDB" id="3332373at2759"/>
<proteinExistence type="predicted"/>
<evidence type="ECO:0000313" key="2">
    <source>
        <dbReference type="Proteomes" id="UP000077266"/>
    </source>
</evidence>
<protein>
    <recommendedName>
        <fullName evidence="3">F-box domain-containing protein</fullName>
    </recommendedName>
</protein>
<evidence type="ECO:0000313" key="1">
    <source>
        <dbReference type="EMBL" id="KZV99492.1"/>
    </source>
</evidence>